<dbReference type="STRING" id="1149755.A0A2J6QWI3"/>
<evidence type="ECO:0000313" key="2">
    <source>
        <dbReference type="EMBL" id="PMD30630.1"/>
    </source>
</evidence>
<sequence length="603" mass="68274">MLYEGILLLPNFENVQEIEINKSAGDLSPLQVELRQPGQRVGTSYEFYISSNETGIKSPWPVLTIGRDLHSYPEDRIGLVRSWLDNCIKTHQKCPSAIQKLPKRVIYVDPDSSKIKLKETANGYGQYVALSYCWGQKGNITTTTNNIAEMMTDISLDALPKTIREAVQITKLLGIENLWVDSLCIIQDSKDDWIQQASFMCDIYTDATIVIAVHSGADANSGCFLTDESRNMQLAAFSTSINGTRHVRVSIRKSPWSGEGSPSHTIKSKPSFLSRRGWTFQENVLPRRMLHCTSHELGWQCLESYSCECRPVYPKEPMLAEFKKLVLGRLSVKEQLLSDDVQHHFELHKSWRNAVNDYTRRKFTVSTDCLPALSGFVTALSRRYPQCFGRDDYVFGMWRGELVRHMLWSTWAFQGPARRLPNEYAPSWSWASLGNSAYSIGWRRFWNTAGMKTTEPVEVLHVSCIPATENIFGPGTGRITLKGTLQPVRLHWMESNEVSETSEVLSQSGESIDHISLELDDGSGVEVEPDCQYYFLALIKWSTNDGVHKLVDDNIHGILLAQVKGTADTFRRVAYAYTKIIGTGEDVSTWELPLVEERMFDLV</sequence>
<accession>A0A2J6QWI3</accession>
<dbReference type="Pfam" id="PF06985">
    <property type="entry name" value="HET"/>
    <property type="match status" value="1"/>
</dbReference>
<proteinExistence type="predicted"/>
<evidence type="ECO:0000259" key="1">
    <source>
        <dbReference type="Pfam" id="PF06985"/>
    </source>
</evidence>
<dbReference type="AlphaFoldDB" id="A0A2J6QWI3"/>
<dbReference type="PANTHER" id="PTHR33112:SF16">
    <property type="entry name" value="HETEROKARYON INCOMPATIBILITY DOMAIN-CONTAINING PROTEIN"/>
    <property type="match status" value="1"/>
</dbReference>
<name>A0A2J6QWI3_HYAVF</name>
<dbReference type="Proteomes" id="UP000235786">
    <property type="component" value="Unassembled WGS sequence"/>
</dbReference>
<evidence type="ECO:0000313" key="3">
    <source>
        <dbReference type="Proteomes" id="UP000235786"/>
    </source>
</evidence>
<dbReference type="PANTHER" id="PTHR33112">
    <property type="entry name" value="DOMAIN PROTEIN, PUTATIVE-RELATED"/>
    <property type="match status" value="1"/>
</dbReference>
<dbReference type="InterPro" id="IPR010730">
    <property type="entry name" value="HET"/>
</dbReference>
<keyword evidence="3" id="KW-1185">Reference proteome</keyword>
<gene>
    <name evidence="2" type="ORF">L207DRAFT_537842</name>
</gene>
<dbReference type="OrthoDB" id="3486565at2759"/>
<reference evidence="2 3" key="1">
    <citation type="submission" date="2016-04" db="EMBL/GenBank/DDBJ databases">
        <title>A degradative enzymes factory behind the ericoid mycorrhizal symbiosis.</title>
        <authorList>
            <consortium name="DOE Joint Genome Institute"/>
            <person name="Martino E."/>
            <person name="Morin E."/>
            <person name="Grelet G."/>
            <person name="Kuo A."/>
            <person name="Kohler A."/>
            <person name="Daghino S."/>
            <person name="Barry K."/>
            <person name="Choi C."/>
            <person name="Cichocki N."/>
            <person name="Clum A."/>
            <person name="Copeland A."/>
            <person name="Hainaut M."/>
            <person name="Haridas S."/>
            <person name="Labutti K."/>
            <person name="Lindquist E."/>
            <person name="Lipzen A."/>
            <person name="Khouja H.-R."/>
            <person name="Murat C."/>
            <person name="Ohm R."/>
            <person name="Olson A."/>
            <person name="Spatafora J."/>
            <person name="Veneault-Fourrey C."/>
            <person name="Henrissat B."/>
            <person name="Grigoriev I."/>
            <person name="Martin F."/>
            <person name="Perotto S."/>
        </authorList>
    </citation>
    <scope>NUCLEOTIDE SEQUENCE [LARGE SCALE GENOMIC DNA]</scope>
    <source>
        <strain evidence="2 3">F</strain>
    </source>
</reference>
<protein>
    <submittedName>
        <fullName evidence="2">HET-domain-containing protein</fullName>
    </submittedName>
</protein>
<feature type="domain" description="Heterokaryon incompatibility" evidence="1">
    <location>
        <begin position="127"/>
        <end position="282"/>
    </location>
</feature>
<organism evidence="2 3">
    <name type="scientific">Hyaloscypha variabilis (strain UAMH 11265 / GT02V1 / F)</name>
    <name type="common">Meliniomyces variabilis</name>
    <dbReference type="NCBI Taxonomy" id="1149755"/>
    <lineage>
        <taxon>Eukaryota</taxon>
        <taxon>Fungi</taxon>
        <taxon>Dikarya</taxon>
        <taxon>Ascomycota</taxon>
        <taxon>Pezizomycotina</taxon>
        <taxon>Leotiomycetes</taxon>
        <taxon>Helotiales</taxon>
        <taxon>Hyaloscyphaceae</taxon>
        <taxon>Hyaloscypha</taxon>
        <taxon>Hyaloscypha variabilis</taxon>
    </lineage>
</organism>
<dbReference type="EMBL" id="KZ613966">
    <property type="protein sequence ID" value="PMD30630.1"/>
    <property type="molecule type" value="Genomic_DNA"/>
</dbReference>